<evidence type="ECO:0000313" key="7">
    <source>
        <dbReference type="EMBL" id="RXK55270.1"/>
    </source>
</evidence>
<dbReference type="InterPro" id="IPR011662">
    <property type="entry name" value="Secretin/TonB_short_N"/>
</dbReference>
<dbReference type="SUPFAM" id="SSF49452">
    <property type="entry name" value="Starch-binding domain-like"/>
    <property type="match status" value="1"/>
</dbReference>
<dbReference type="PANTHER" id="PTHR47234:SF1">
    <property type="entry name" value="TONB-DEPENDENT RECEPTOR"/>
    <property type="match status" value="1"/>
</dbReference>
<dbReference type="RefSeq" id="WP_129046634.1">
    <property type="nucleotide sequence ID" value="NZ_SDHX01000001.1"/>
</dbReference>
<dbReference type="Gene3D" id="2.170.130.10">
    <property type="entry name" value="TonB-dependent receptor, plug domain"/>
    <property type="match status" value="1"/>
</dbReference>
<dbReference type="SUPFAM" id="SSF56935">
    <property type="entry name" value="Porins"/>
    <property type="match status" value="1"/>
</dbReference>
<reference evidence="7 8" key="1">
    <citation type="submission" date="2019-01" db="EMBL/GenBank/DDBJ databases">
        <title>Lacunisphaera sp. strain TWA-58.</title>
        <authorList>
            <person name="Chen W.-M."/>
        </authorList>
    </citation>
    <scope>NUCLEOTIDE SEQUENCE [LARGE SCALE GENOMIC DNA]</scope>
    <source>
        <strain evidence="7 8">TWA-58</strain>
    </source>
</reference>
<evidence type="ECO:0000256" key="5">
    <source>
        <dbReference type="SAM" id="MobiDB-lite"/>
    </source>
</evidence>
<dbReference type="Gene3D" id="2.40.170.20">
    <property type="entry name" value="TonB-dependent receptor, beta-barrel domain"/>
    <property type="match status" value="1"/>
</dbReference>
<dbReference type="Pfam" id="PF07715">
    <property type="entry name" value="Plug"/>
    <property type="match status" value="1"/>
</dbReference>
<feature type="region of interest" description="Disordered" evidence="5">
    <location>
        <begin position="265"/>
        <end position="288"/>
    </location>
</feature>
<dbReference type="GO" id="GO:0030246">
    <property type="term" value="F:carbohydrate binding"/>
    <property type="evidence" value="ECO:0007669"/>
    <property type="project" value="InterPro"/>
</dbReference>
<dbReference type="InterPro" id="IPR036942">
    <property type="entry name" value="Beta-barrel_TonB_sf"/>
</dbReference>
<keyword evidence="4" id="KW-0998">Cell outer membrane</keyword>
<evidence type="ECO:0000256" key="4">
    <source>
        <dbReference type="ARBA" id="ARBA00023237"/>
    </source>
</evidence>
<dbReference type="InterPro" id="IPR037066">
    <property type="entry name" value="Plug_dom_sf"/>
</dbReference>
<dbReference type="PANTHER" id="PTHR47234">
    <property type="match status" value="1"/>
</dbReference>
<evidence type="ECO:0000313" key="8">
    <source>
        <dbReference type="Proteomes" id="UP000290218"/>
    </source>
</evidence>
<evidence type="ECO:0000256" key="3">
    <source>
        <dbReference type="ARBA" id="ARBA00023136"/>
    </source>
</evidence>
<evidence type="ECO:0000256" key="1">
    <source>
        <dbReference type="ARBA" id="ARBA00004442"/>
    </source>
</evidence>
<proteinExistence type="predicted"/>
<dbReference type="Proteomes" id="UP000290218">
    <property type="component" value="Unassembled WGS sequence"/>
</dbReference>
<dbReference type="Gene3D" id="2.60.40.1120">
    <property type="entry name" value="Carboxypeptidase-like, regulatory domain"/>
    <property type="match status" value="1"/>
</dbReference>
<sequence length="1094" mass="118090">MGTSRSTSIFVFRLGLLAASLLLGVISRAAPVDFNLPAQPAAEALLAFSRQAGVEVLYSYDDLRTVQAQAVSGRLEPAQALEQLLKDTGFAARRNLRGKFVITRVVSTTGAITGRILTPAGEPAANLPVALAGTRLRTTTDSNGAFVFPTVAPGTHRLFAGGPGYQLLEQTGLAVETGSALDLGSLRLRAAADITVLDPYVVTERNDRLPIGEGVGAAPRRAAGNLDLPRTADNALPFTVFNREQIVRSGVVQLNEFLQRELLESNTTQPPEQDSTQGSIISGSSNLQLRGYGSDETVILVNGRRLPETFTNVPGELGTPDVNLVPLSLVQQIEVLPTSASALYTGNAVGGVINIVLTPDLDGTELRTTYTNAMGGFDAPQASVSLSHGRTLLDGRLRLRLNATFTETAPAVESELGYQRARLVRTPAGFAPRDTPNVVSADGSPLFGAGTANFASVPPGADGRGGLAAFTGRQGVFSTGPFDPPGGLATNPNSQDFLYGREQRRATWYGSAVFDATPWLQLGLDASYGRTIVHRGHEVFAAELELARANTTLNPFGQDLRVALHETTPALGQNYNEAQLDSFSFVGGALLKLPGDWKLTFDAQYARNVARYRGLVGVDHDRWQQLVDAGLYQPLRDTQVHGPPQEFYDRALIHHGGPGRFVTLGDYHTIEGAARLTHEALPLPTGEGTLNLGADYRLNRLAPYTSAPRFADGTPAAAIEEWSGRTLERISVFGEIQAPLVPVRMLPRAIRSVETDTAVRYIVSTQSNETNLAPTFGLKVDLRNGLAFRASYTTSNRFPNPVMSRRLDQGSGSGSGADLVSIVDPVRGESYFTDAKVAVNPDIRAESAVTQTAGLVFTRGRTHRFRASLDFADTTKTDEIIGLTAQTVVNLESFFPDRVERDPAGTGRITTLLTGFANVSQRHSQNWNLAAEYAWSGFLGGTLELRGRWVWFQRYANQLDPSQPVVDQLDHPDGTAPGLLRHRLTFGAAWTGPAWGFGVDGHYLGERTLPLIEQAAQGASRIKPYWQFDAFAQTDLTRWLPGNPQNFRLHAQLRVNNLSGFDFPKYAADPTGAGVQPYGDWRGRTYSLSVTASF</sequence>
<dbReference type="EMBL" id="SDHX01000001">
    <property type="protein sequence ID" value="RXK55270.1"/>
    <property type="molecule type" value="Genomic_DNA"/>
</dbReference>
<feature type="domain" description="Secretin/TonB short N-terminal" evidence="6">
    <location>
        <begin position="56"/>
        <end position="105"/>
    </location>
</feature>
<dbReference type="Pfam" id="PF13620">
    <property type="entry name" value="CarboxypepD_reg"/>
    <property type="match status" value="1"/>
</dbReference>
<dbReference type="OrthoDB" id="9764669at2"/>
<evidence type="ECO:0000259" key="6">
    <source>
        <dbReference type="SMART" id="SM00965"/>
    </source>
</evidence>
<dbReference type="AlphaFoldDB" id="A0A4Q1C8T2"/>
<gene>
    <name evidence="7" type="ORF">ESB00_05065</name>
</gene>
<protein>
    <recommendedName>
        <fullName evidence="6">Secretin/TonB short N-terminal domain-containing protein</fullName>
    </recommendedName>
</protein>
<comment type="caution">
    <text evidence="7">The sequence shown here is derived from an EMBL/GenBank/DDBJ whole genome shotgun (WGS) entry which is preliminary data.</text>
</comment>
<dbReference type="Gene3D" id="3.55.50.30">
    <property type="match status" value="1"/>
</dbReference>
<keyword evidence="3" id="KW-0472">Membrane</keyword>
<comment type="subcellular location">
    <subcellularLocation>
        <location evidence="1">Cell outer membrane</location>
    </subcellularLocation>
</comment>
<dbReference type="GO" id="GO:0009279">
    <property type="term" value="C:cell outer membrane"/>
    <property type="evidence" value="ECO:0007669"/>
    <property type="project" value="UniProtKB-SubCell"/>
</dbReference>
<dbReference type="InterPro" id="IPR012910">
    <property type="entry name" value="Plug_dom"/>
</dbReference>
<name>A0A4Q1C8T2_9BACT</name>
<accession>A0A4Q1C8T2</accession>
<organism evidence="7 8">
    <name type="scientific">Oleiharenicola lentus</name>
    <dbReference type="NCBI Taxonomy" id="2508720"/>
    <lineage>
        <taxon>Bacteria</taxon>
        <taxon>Pseudomonadati</taxon>
        <taxon>Verrucomicrobiota</taxon>
        <taxon>Opitutia</taxon>
        <taxon>Opitutales</taxon>
        <taxon>Opitutaceae</taxon>
        <taxon>Oleiharenicola</taxon>
    </lineage>
</organism>
<dbReference type="InterPro" id="IPR013784">
    <property type="entry name" value="Carb-bd-like_fold"/>
</dbReference>
<evidence type="ECO:0000256" key="2">
    <source>
        <dbReference type="ARBA" id="ARBA00022448"/>
    </source>
</evidence>
<keyword evidence="8" id="KW-1185">Reference proteome</keyword>
<keyword evidence="2" id="KW-0813">Transport</keyword>
<dbReference type="SMART" id="SM00965">
    <property type="entry name" value="STN"/>
    <property type="match status" value="1"/>
</dbReference>